<dbReference type="AlphaFoldDB" id="A0A1V6Q7E1"/>
<dbReference type="Proteomes" id="UP000191612">
    <property type="component" value="Unassembled WGS sequence"/>
</dbReference>
<evidence type="ECO:0000313" key="1">
    <source>
        <dbReference type="EMBL" id="OQD85143.1"/>
    </source>
</evidence>
<gene>
    <name evidence="1" type="ORF">PENSOL_c108G03913</name>
</gene>
<protein>
    <submittedName>
        <fullName evidence="1">Uncharacterized protein</fullName>
    </submittedName>
</protein>
<organism evidence="1 2">
    <name type="scientific">Penicillium solitum</name>
    <dbReference type="NCBI Taxonomy" id="60172"/>
    <lineage>
        <taxon>Eukaryota</taxon>
        <taxon>Fungi</taxon>
        <taxon>Dikarya</taxon>
        <taxon>Ascomycota</taxon>
        <taxon>Pezizomycotina</taxon>
        <taxon>Eurotiomycetes</taxon>
        <taxon>Eurotiomycetidae</taxon>
        <taxon>Eurotiales</taxon>
        <taxon>Aspergillaceae</taxon>
        <taxon>Penicillium</taxon>
    </lineage>
</organism>
<keyword evidence="2" id="KW-1185">Reference proteome</keyword>
<evidence type="ECO:0000313" key="2">
    <source>
        <dbReference type="Proteomes" id="UP000191612"/>
    </source>
</evidence>
<comment type="caution">
    <text evidence="1">The sequence shown here is derived from an EMBL/GenBank/DDBJ whole genome shotgun (WGS) entry which is preliminary data.</text>
</comment>
<accession>A0A1V6Q7E1</accession>
<reference evidence="2" key="1">
    <citation type="journal article" date="2017" name="Nat. Microbiol.">
        <title>Global analysis of biosynthetic gene clusters reveals vast potential of secondary metabolite production in Penicillium species.</title>
        <authorList>
            <person name="Nielsen J.C."/>
            <person name="Grijseels S."/>
            <person name="Prigent S."/>
            <person name="Ji B."/>
            <person name="Dainat J."/>
            <person name="Nielsen K.F."/>
            <person name="Frisvad J.C."/>
            <person name="Workman M."/>
            <person name="Nielsen J."/>
        </authorList>
    </citation>
    <scope>NUCLEOTIDE SEQUENCE [LARGE SCALE GENOMIC DNA]</scope>
    <source>
        <strain evidence="2">IBT 29525</strain>
    </source>
</reference>
<sequence length="112" mass="12471">MRVYQGKLNTNISYVTKDDVITLLTSGGFRQGATAVPTRQWTQSYKGTPNANYSMAGTIINLDGEQIDIFVVDDQYYWFTGSISDDSVVLGMKKDGMEDYGRAELSLIHSKT</sequence>
<dbReference type="EMBL" id="MDYO01000108">
    <property type="protein sequence ID" value="OQD85143.1"/>
    <property type="molecule type" value="Genomic_DNA"/>
</dbReference>
<proteinExistence type="predicted"/>
<name>A0A1V6Q7E1_9EURO</name>